<dbReference type="EMBL" id="BMRJ01000002">
    <property type="protein sequence ID" value="GGR31063.1"/>
    <property type="molecule type" value="Genomic_DNA"/>
</dbReference>
<protein>
    <submittedName>
        <fullName evidence="1">Uncharacterized protein</fullName>
    </submittedName>
</protein>
<gene>
    <name evidence="1" type="ORF">GCM10010196_26530</name>
</gene>
<comment type="caution">
    <text evidence="1">The sequence shown here is derived from an EMBL/GenBank/DDBJ whole genome shotgun (WGS) entry which is preliminary data.</text>
</comment>
<organism evidence="1 2">
    <name type="scientific">Agromyces mediolanus</name>
    <name type="common">Corynebacterium mediolanum</name>
    <dbReference type="NCBI Taxonomy" id="41986"/>
    <lineage>
        <taxon>Bacteria</taxon>
        <taxon>Bacillati</taxon>
        <taxon>Actinomycetota</taxon>
        <taxon>Actinomycetes</taxon>
        <taxon>Micrococcales</taxon>
        <taxon>Microbacteriaceae</taxon>
        <taxon>Agromyces</taxon>
    </lineage>
</organism>
<dbReference type="Proteomes" id="UP000610303">
    <property type="component" value="Unassembled WGS sequence"/>
</dbReference>
<sequence>MNVVGLVVLGLVFAFAATMGWLELRGSRSEVRGAAPRVRADRVEAGLRAAGFADDEVAYALSDLDPELVRVRTSQLGPVVILDAPDHGVRVLGLSSAAAERRARQRIARRAGVDPRAILFDELD</sequence>
<evidence type="ECO:0000313" key="2">
    <source>
        <dbReference type="Proteomes" id="UP000610303"/>
    </source>
</evidence>
<reference evidence="1" key="2">
    <citation type="submission" date="2020-09" db="EMBL/GenBank/DDBJ databases">
        <authorList>
            <person name="Sun Q."/>
            <person name="Ohkuma M."/>
        </authorList>
    </citation>
    <scope>NUCLEOTIDE SEQUENCE</scope>
    <source>
        <strain evidence="1">JCM 3346</strain>
    </source>
</reference>
<keyword evidence="2" id="KW-1185">Reference proteome</keyword>
<proteinExistence type="predicted"/>
<accession>A0A918CMY5</accession>
<reference evidence="1" key="1">
    <citation type="journal article" date="2014" name="Int. J. Syst. Evol. Microbiol.">
        <title>Complete genome sequence of Corynebacterium casei LMG S-19264T (=DSM 44701T), isolated from a smear-ripened cheese.</title>
        <authorList>
            <consortium name="US DOE Joint Genome Institute (JGI-PGF)"/>
            <person name="Walter F."/>
            <person name="Albersmeier A."/>
            <person name="Kalinowski J."/>
            <person name="Ruckert C."/>
        </authorList>
    </citation>
    <scope>NUCLEOTIDE SEQUENCE</scope>
    <source>
        <strain evidence="1">JCM 3346</strain>
    </source>
</reference>
<evidence type="ECO:0000313" key="1">
    <source>
        <dbReference type="EMBL" id="GGR31063.1"/>
    </source>
</evidence>
<name>A0A918CMY5_AGRME</name>
<dbReference type="AlphaFoldDB" id="A0A918CMY5"/>
<dbReference type="RefSeq" id="WP_189085813.1">
    <property type="nucleotide sequence ID" value="NZ_BMRJ01000002.1"/>
</dbReference>